<dbReference type="EMBL" id="BAAANN010000004">
    <property type="protein sequence ID" value="GAA1947537.1"/>
    <property type="molecule type" value="Genomic_DNA"/>
</dbReference>
<accession>A0ABP5BKN1</accession>
<protein>
    <recommendedName>
        <fullName evidence="2">HTH merR-type domain-containing protein</fullName>
    </recommendedName>
</protein>
<reference evidence="4" key="1">
    <citation type="journal article" date="2019" name="Int. J. Syst. Evol. Microbiol.">
        <title>The Global Catalogue of Microorganisms (GCM) 10K type strain sequencing project: providing services to taxonomists for standard genome sequencing and annotation.</title>
        <authorList>
            <consortium name="The Broad Institute Genomics Platform"/>
            <consortium name="The Broad Institute Genome Sequencing Center for Infectious Disease"/>
            <person name="Wu L."/>
            <person name="Ma J."/>
        </authorList>
    </citation>
    <scope>NUCLEOTIDE SEQUENCE [LARGE SCALE GENOMIC DNA]</scope>
    <source>
        <strain evidence="4">JCM 14545</strain>
    </source>
</reference>
<keyword evidence="4" id="KW-1185">Reference proteome</keyword>
<comment type="caution">
    <text evidence="3">The sequence shown here is derived from an EMBL/GenBank/DDBJ whole genome shotgun (WGS) entry which is preliminary data.</text>
</comment>
<dbReference type="PROSITE" id="PS50937">
    <property type="entry name" value="HTH_MERR_2"/>
    <property type="match status" value="1"/>
</dbReference>
<dbReference type="PRINTS" id="PR00040">
    <property type="entry name" value="HTHMERR"/>
</dbReference>
<dbReference type="SUPFAM" id="SSF46955">
    <property type="entry name" value="Putative DNA-binding domain"/>
    <property type="match status" value="1"/>
</dbReference>
<evidence type="ECO:0000259" key="2">
    <source>
        <dbReference type="PROSITE" id="PS50937"/>
    </source>
</evidence>
<dbReference type="PANTHER" id="PTHR30204:SF0">
    <property type="entry name" value="REDOX-SENSITIVE TRANSCRIPTIONAL ACTIVATOR SOXR"/>
    <property type="match status" value="1"/>
</dbReference>
<dbReference type="InterPro" id="IPR000551">
    <property type="entry name" value="MerR-type_HTH_dom"/>
</dbReference>
<keyword evidence="1" id="KW-0238">DNA-binding</keyword>
<feature type="domain" description="HTH merR-type" evidence="2">
    <location>
        <begin position="12"/>
        <end position="77"/>
    </location>
</feature>
<dbReference type="RefSeq" id="WP_344414842.1">
    <property type="nucleotide sequence ID" value="NZ_BAAANN010000004.1"/>
</dbReference>
<dbReference type="SMART" id="SM00422">
    <property type="entry name" value="HTH_MERR"/>
    <property type="match status" value="1"/>
</dbReference>
<evidence type="ECO:0000313" key="4">
    <source>
        <dbReference type="Proteomes" id="UP001501116"/>
    </source>
</evidence>
<evidence type="ECO:0000313" key="3">
    <source>
        <dbReference type="EMBL" id="GAA1947537.1"/>
    </source>
</evidence>
<dbReference type="InterPro" id="IPR009061">
    <property type="entry name" value="DNA-bd_dom_put_sf"/>
</dbReference>
<sequence>MSAPAVKASIGMRELADRSGVAPSAIRFYDRNGLIHAERTSGNQRRFHETTACVIKVIRVAQRVGLSVAEIRELTDRLPPPERIGLDDWFRFRSALEDEVRQRIAALNSALDDLTGDTALCRVPPA</sequence>
<dbReference type="Pfam" id="PF13411">
    <property type="entry name" value="MerR_1"/>
    <property type="match status" value="1"/>
</dbReference>
<dbReference type="Proteomes" id="UP001501116">
    <property type="component" value="Unassembled WGS sequence"/>
</dbReference>
<organism evidence="3 4">
    <name type="scientific">Amycolatopsis minnesotensis</name>
    <dbReference type="NCBI Taxonomy" id="337894"/>
    <lineage>
        <taxon>Bacteria</taxon>
        <taxon>Bacillati</taxon>
        <taxon>Actinomycetota</taxon>
        <taxon>Actinomycetes</taxon>
        <taxon>Pseudonocardiales</taxon>
        <taxon>Pseudonocardiaceae</taxon>
        <taxon>Amycolatopsis</taxon>
    </lineage>
</organism>
<dbReference type="Gene3D" id="1.10.1660.10">
    <property type="match status" value="1"/>
</dbReference>
<gene>
    <name evidence="3" type="ORF">GCM10009754_14690</name>
</gene>
<proteinExistence type="predicted"/>
<name>A0ABP5BKN1_9PSEU</name>
<dbReference type="PANTHER" id="PTHR30204">
    <property type="entry name" value="REDOX-CYCLING DRUG-SENSING TRANSCRIPTIONAL ACTIVATOR SOXR"/>
    <property type="match status" value="1"/>
</dbReference>
<evidence type="ECO:0000256" key="1">
    <source>
        <dbReference type="ARBA" id="ARBA00023125"/>
    </source>
</evidence>
<dbReference type="InterPro" id="IPR047057">
    <property type="entry name" value="MerR_fam"/>
</dbReference>